<proteinExistence type="predicted"/>
<feature type="transmembrane region" description="Helical" evidence="1">
    <location>
        <begin position="20"/>
        <end position="36"/>
    </location>
</feature>
<evidence type="ECO:0000313" key="2">
    <source>
        <dbReference type="EnsemblMetazoa" id="GBRI001461-PA"/>
    </source>
</evidence>
<dbReference type="AlphaFoldDB" id="A0A1A9W0A1"/>
<keyword evidence="1" id="KW-0472">Membrane</keyword>
<evidence type="ECO:0000313" key="3">
    <source>
        <dbReference type="Proteomes" id="UP000091820"/>
    </source>
</evidence>
<reference evidence="2" key="2">
    <citation type="submission" date="2020-05" db="UniProtKB">
        <authorList>
            <consortium name="EnsemblMetazoa"/>
        </authorList>
    </citation>
    <scope>IDENTIFICATION</scope>
    <source>
        <strain evidence="2">IAEA</strain>
    </source>
</reference>
<accession>A0A1A9W0A1</accession>
<reference evidence="3" key="1">
    <citation type="submission" date="2014-03" db="EMBL/GenBank/DDBJ databases">
        <authorList>
            <person name="Aksoy S."/>
            <person name="Warren W."/>
            <person name="Wilson R.K."/>
        </authorList>
    </citation>
    <scope>NUCLEOTIDE SEQUENCE [LARGE SCALE GENOMIC DNA]</scope>
    <source>
        <strain evidence="3">IAEA</strain>
    </source>
</reference>
<keyword evidence="1" id="KW-1133">Transmembrane helix</keyword>
<organism evidence="2 3">
    <name type="scientific">Glossina brevipalpis</name>
    <dbReference type="NCBI Taxonomy" id="37001"/>
    <lineage>
        <taxon>Eukaryota</taxon>
        <taxon>Metazoa</taxon>
        <taxon>Ecdysozoa</taxon>
        <taxon>Arthropoda</taxon>
        <taxon>Hexapoda</taxon>
        <taxon>Insecta</taxon>
        <taxon>Pterygota</taxon>
        <taxon>Neoptera</taxon>
        <taxon>Endopterygota</taxon>
        <taxon>Diptera</taxon>
        <taxon>Brachycera</taxon>
        <taxon>Muscomorpha</taxon>
        <taxon>Hippoboscoidea</taxon>
        <taxon>Glossinidae</taxon>
        <taxon>Glossina</taxon>
    </lineage>
</organism>
<protein>
    <submittedName>
        <fullName evidence="2">Uncharacterized protein</fullName>
    </submittedName>
</protein>
<keyword evidence="3" id="KW-1185">Reference proteome</keyword>
<name>A0A1A9W0A1_9MUSC</name>
<evidence type="ECO:0000256" key="1">
    <source>
        <dbReference type="SAM" id="Phobius"/>
    </source>
</evidence>
<sequence>MLRQCEIRGIIKFARFKSYGHYVIVFIILVFVTLVNRLLPKLFVPFVLYYSLVLLAVTDQQTIVANPVNPGFFSFYKDVIAQLIKLSAKSNSNYRLSSFSISVQQMAVVLNMTFFHLYDKVGTYETSHSK</sequence>
<dbReference type="Proteomes" id="UP000091820">
    <property type="component" value="Unassembled WGS sequence"/>
</dbReference>
<dbReference type="VEuPathDB" id="VectorBase:GBRI001461"/>
<keyword evidence="1" id="KW-0812">Transmembrane</keyword>
<dbReference type="EnsemblMetazoa" id="GBRI001461-RA">
    <property type="protein sequence ID" value="GBRI001461-PA"/>
    <property type="gene ID" value="GBRI001461"/>
</dbReference>